<dbReference type="FunFam" id="3.30.230.10:FF:000021">
    <property type="entry name" value="Ribonuclease P protein component"/>
    <property type="match status" value="1"/>
</dbReference>
<dbReference type="GO" id="GO:0000049">
    <property type="term" value="F:tRNA binding"/>
    <property type="evidence" value="ECO:0007669"/>
    <property type="project" value="UniProtKB-UniRule"/>
</dbReference>
<dbReference type="Gene3D" id="3.30.230.10">
    <property type="match status" value="1"/>
</dbReference>
<dbReference type="EMBL" id="BMAQ01000013">
    <property type="protein sequence ID" value="GFR38170.1"/>
    <property type="molecule type" value="Genomic_DNA"/>
</dbReference>
<evidence type="ECO:0000256" key="6">
    <source>
        <dbReference type="ARBA" id="ARBA00022884"/>
    </source>
</evidence>
<comment type="caution">
    <text evidence="9">The sequence shown here is derived from an EMBL/GenBank/DDBJ whole genome shotgun (WGS) entry which is preliminary data.</text>
</comment>
<dbReference type="InterPro" id="IPR000100">
    <property type="entry name" value="RNase_P"/>
</dbReference>
<comment type="catalytic activity">
    <reaction evidence="7">
        <text>Endonucleolytic cleavage of RNA, removing 5'-extranucleotides from tRNA precursor.</text>
        <dbReference type="EC" id="3.1.26.5"/>
    </reaction>
</comment>
<proteinExistence type="inferred from homology"/>
<dbReference type="HAMAP" id="MF_00227">
    <property type="entry name" value="RNase_P"/>
    <property type="match status" value="1"/>
</dbReference>
<evidence type="ECO:0000256" key="1">
    <source>
        <dbReference type="ARBA" id="ARBA00002663"/>
    </source>
</evidence>
<evidence type="ECO:0000313" key="9">
    <source>
        <dbReference type="EMBL" id="GFR38170.1"/>
    </source>
</evidence>
<evidence type="ECO:0000256" key="5">
    <source>
        <dbReference type="ARBA" id="ARBA00022801"/>
    </source>
</evidence>
<dbReference type="InterPro" id="IPR020539">
    <property type="entry name" value="RNase_P_CS"/>
</dbReference>
<dbReference type="InterPro" id="IPR020568">
    <property type="entry name" value="Ribosomal_Su5_D2-typ_SF"/>
</dbReference>
<dbReference type="SUPFAM" id="SSF54211">
    <property type="entry name" value="Ribosomal protein S5 domain 2-like"/>
    <property type="match status" value="1"/>
</dbReference>
<keyword evidence="5 7" id="KW-0378">Hydrolase</keyword>
<sequence>MLQKAYRLAQKTDFNKVYRHGKSAANRHFVLYVLPNQKTEHFRLGISVSKKVGGAVVRNRVKRLIKEIVRLQLAPRIAPHHDLVIVVRKAALDLDFHEMSKSLAHVFNRGKILLKTDKSFSRQDRV</sequence>
<keyword evidence="3 7" id="KW-0540">Nuclease</keyword>
<dbReference type="EC" id="3.1.26.5" evidence="7 8"/>
<dbReference type="NCBIfam" id="TIGR00188">
    <property type="entry name" value="rnpA"/>
    <property type="match status" value="1"/>
</dbReference>
<dbReference type="GO" id="GO:0004526">
    <property type="term" value="F:ribonuclease P activity"/>
    <property type="evidence" value="ECO:0007669"/>
    <property type="project" value="UniProtKB-UniRule"/>
</dbReference>
<dbReference type="GO" id="GO:0042781">
    <property type="term" value="F:3'-tRNA processing endoribonuclease activity"/>
    <property type="evidence" value="ECO:0007669"/>
    <property type="project" value="TreeGrafter"/>
</dbReference>
<evidence type="ECO:0000313" key="10">
    <source>
        <dbReference type="Proteomes" id="UP000654993"/>
    </source>
</evidence>
<keyword evidence="4 7" id="KW-0255">Endonuclease</keyword>
<keyword evidence="10" id="KW-1185">Reference proteome</keyword>
<keyword evidence="6 7" id="KW-0694">RNA-binding</keyword>
<comment type="subunit">
    <text evidence="7">Consists of a catalytic RNA component (M1 or rnpB) and a protein subunit.</text>
</comment>
<keyword evidence="2 7" id="KW-0819">tRNA processing</keyword>
<evidence type="ECO:0000256" key="3">
    <source>
        <dbReference type="ARBA" id="ARBA00022722"/>
    </source>
</evidence>
<protein>
    <recommendedName>
        <fullName evidence="7 8">Ribonuclease P protein component</fullName>
        <shortName evidence="7">RNase P protein</shortName>
        <shortName evidence="7">RNaseP protein</shortName>
        <ecNumber evidence="7 8">3.1.26.5</ecNumber>
    </recommendedName>
    <alternativeName>
        <fullName evidence="7">Protein C5</fullName>
    </alternativeName>
</protein>
<dbReference type="InterPro" id="IPR014721">
    <property type="entry name" value="Ribsml_uS5_D2-typ_fold_subgr"/>
</dbReference>
<evidence type="ECO:0000256" key="7">
    <source>
        <dbReference type="HAMAP-Rule" id="MF_00227"/>
    </source>
</evidence>
<evidence type="ECO:0000256" key="2">
    <source>
        <dbReference type="ARBA" id="ARBA00022694"/>
    </source>
</evidence>
<evidence type="ECO:0000256" key="4">
    <source>
        <dbReference type="ARBA" id="ARBA00022759"/>
    </source>
</evidence>
<gene>
    <name evidence="7 9" type="primary">rnpA</name>
    <name evidence="9" type="ORF">PRECH8_14660</name>
</gene>
<dbReference type="PROSITE" id="PS00648">
    <property type="entry name" value="RIBONUCLEASE_P"/>
    <property type="match status" value="1"/>
</dbReference>
<comment type="function">
    <text evidence="1 7">RNaseP catalyzes the removal of the 5'-leader sequence from pre-tRNA to produce the mature 5'-terminus. It can also cleave other RNA substrates such as 4.5S RNA. The protein component plays an auxiliary but essential role in vivo by binding to the 5'-leader sequence and broadening the substrate specificity of the ribozyme.</text>
</comment>
<comment type="similarity">
    <text evidence="7">Belongs to the RnpA family.</text>
</comment>
<dbReference type="PANTHER" id="PTHR33992:SF1">
    <property type="entry name" value="RIBONUCLEASE P PROTEIN COMPONENT"/>
    <property type="match status" value="1"/>
</dbReference>
<name>A0A916QCE2_9BACL</name>
<dbReference type="GO" id="GO:0001682">
    <property type="term" value="P:tRNA 5'-leader removal"/>
    <property type="evidence" value="ECO:0007669"/>
    <property type="project" value="UniProtKB-UniRule"/>
</dbReference>
<dbReference type="PANTHER" id="PTHR33992">
    <property type="entry name" value="RIBONUCLEASE P PROTEIN COMPONENT"/>
    <property type="match status" value="1"/>
</dbReference>
<accession>A0A916QCE2</accession>
<dbReference type="Pfam" id="PF00825">
    <property type="entry name" value="Ribonuclease_P"/>
    <property type="match status" value="1"/>
</dbReference>
<evidence type="ECO:0000256" key="8">
    <source>
        <dbReference type="NCBIfam" id="TIGR00188"/>
    </source>
</evidence>
<reference evidence="9" key="2">
    <citation type="journal article" date="2021" name="Data Brief">
        <title>Draft genome sequence data of the facultative, thermophilic, xylanolytic bacterium Paenibacillus sp. strain DA-C8.</title>
        <authorList>
            <person name="Chhe C."/>
            <person name="Uke A."/>
            <person name="Baramee S."/>
            <person name="Ungkulpasvich U."/>
            <person name="Tachaapaikoon C."/>
            <person name="Pason P."/>
            <person name="Waeonukul R."/>
            <person name="Ratanakhanokchai K."/>
            <person name="Kosugi A."/>
        </authorList>
    </citation>
    <scope>NUCLEOTIDE SEQUENCE</scope>
    <source>
        <strain evidence="9">DA-C8</strain>
    </source>
</reference>
<reference evidence="9" key="1">
    <citation type="submission" date="2020-08" db="EMBL/GenBank/DDBJ databases">
        <authorList>
            <person name="Uke A."/>
            <person name="Chhe C."/>
            <person name="Baramee S."/>
            <person name="Kosugi A."/>
        </authorList>
    </citation>
    <scope>NUCLEOTIDE SEQUENCE</scope>
    <source>
        <strain evidence="9">DA-C8</strain>
    </source>
</reference>
<dbReference type="AlphaFoldDB" id="A0A916QCE2"/>
<organism evidence="9 10">
    <name type="scientific">Insulibacter thermoxylanivorax</name>
    <dbReference type="NCBI Taxonomy" id="2749268"/>
    <lineage>
        <taxon>Bacteria</taxon>
        <taxon>Bacillati</taxon>
        <taxon>Bacillota</taxon>
        <taxon>Bacilli</taxon>
        <taxon>Bacillales</taxon>
        <taxon>Paenibacillaceae</taxon>
        <taxon>Insulibacter</taxon>
    </lineage>
</organism>
<dbReference type="GO" id="GO:0030677">
    <property type="term" value="C:ribonuclease P complex"/>
    <property type="evidence" value="ECO:0007669"/>
    <property type="project" value="TreeGrafter"/>
</dbReference>
<dbReference type="Proteomes" id="UP000654993">
    <property type="component" value="Unassembled WGS sequence"/>
</dbReference>